<dbReference type="Gene3D" id="3.30.70.270">
    <property type="match status" value="1"/>
</dbReference>
<dbReference type="InterPro" id="IPR029787">
    <property type="entry name" value="Nucleotide_cyclase"/>
</dbReference>
<evidence type="ECO:0000313" key="3">
    <source>
        <dbReference type="EMBL" id="MCO6414637.1"/>
    </source>
</evidence>
<sequence length="379" mass="41098">GFKAVNDTLGHPAGDALLRLVSERLQGVVRGSDLVARLGGDEFAIVQASCAGREDAQALAERILEALAQPFSLDGELISIGTSVGIAMVPQDANSPDELLKAADIALYCAKEAGRGTFCFFDPSMDAHLQARQAIKLTLRGALSRGEFELHYQPLVDLGTRRVNSFEALLRWRHPERGMVSPTDFIPVAEETGLIVPIGEWVLEEACRRAASWPDDIGVAVNLSPIQFKSKTLVQAVDQALKRSGLKPSRLQLEITESVLLHDNAVSLKVLQDLRYLGVKIAMDDFGTGYSSLSYLRSFSFDKIKLDRSFVRDLSERPECEAIVRAVAGLASGLSITTTAEGIETAEQLDVLLANGYNEGQGYLFGRPIGRAEVASVIE</sequence>
<dbReference type="InterPro" id="IPR000160">
    <property type="entry name" value="GGDEF_dom"/>
</dbReference>
<dbReference type="PROSITE" id="PS50887">
    <property type="entry name" value="GGDEF"/>
    <property type="match status" value="1"/>
</dbReference>
<feature type="non-terminal residue" evidence="3">
    <location>
        <position position="379"/>
    </location>
</feature>
<evidence type="ECO:0000259" key="1">
    <source>
        <dbReference type="PROSITE" id="PS50883"/>
    </source>
</evidence>
<evidence type="ECO:0000313" key="4">
    <source>
        <dbReference type="Proteomes" id="UP001523392"/>
    </source>
</evidence>
<dbReference type="SUPFAM" id="SSF55073">
    <property type="entry name" value="Nucleotide cyclase"/>
    <property type="match status" value="1"/>
</dbReference>
<dbReference type="Gene3D" id="3.20.20.450">
    <property type="entry name" value="EAL domain"/>
    <property type="match status" value="1"/>
</dbReference>
<dbReference type="Proteomes" id="UP001523392">
    <property type="component" value="Unassembled WGS sequence"/>
</dbReference>
<proteinExistence type="predicted"/>
<protein>
    <submittedName>
        <fullName evidence="3">EAL domain-containing protein</fullName>
    </submittedName>
</protein>
<dbReference type="SMART" id="SM00052">
    <property type="entry name" value="EAL"/>
    <property type="match status" value="1"/>
</dbReference>
<dbReference type="InterPro" id="IPR001633">
    <property type="entry name" value="EAL_dom"/>
</dbReference>
<reference evidence="3 4" key="1">
    <citation type="submission" date="2021-12" db="EMBL/GenBank/DDBJ databases">
        <title>Siccirubricoccus leaddurans sp. nov., a high concentration Zn2+ tolerance bacterium.</title>
        <authorList>
            <person name="Cao Y."/>
        </authorList>
    </citation>
    <scope>NUCLEOTIDE SEQUENCE [LARGE SCALE GENOMIC DNA]</scope>
    <source>
        <strain evidence="3 4">KC 17139</strain>
    </source>
</reference>
<feature type="domain" description="EAL" evidence="1">
    <location>
        <begin position="132"/>
        <end position="379"/>
    </location>
</feature>
<dbReference type="EMBL" id="JAFIRR010000002">
    <property type="protein sequence ID" value="MCO6414637.1"/>
    <property type="molecule type" value="Genomic_DNA"/>
</dbReference>
<feature type="domain" description="GGDEF" evidence="2">
    <location>
        <begin position="1"/>
        <end position="123"/>
    </location>
</feature>
<dbReference type="InterPro" id="IPR052155">
    <property type="entry name" value="Biofilm_reg_signaling"/>
</dbReference>
<dbReference type="PANTHER" id="PTHR44757">
    <property type="entry name" value="DIGUANYLATE CYCLASE DGCP"/>
    <property type="match status" value="1"/>
</dbReference>
<dbReference type="InterPro" id="IPR043128">
    <property type="entry name" value="Rev_trsase/Diguanyl_cyclase"/>
</dbReference>
<gene>
    <name evidence="3" type="ORF">JYK14_00380</name>
</gene>
<name>A0ABT1CYC1_9PROT</name>
<organism evidence="3 4">
    <name type="scientific">Siccirubricoccus soli</name>
    <dbReference type="NCBI Taxonomy" id="2899147"/>
    <lineage>
        <taxon>Bacteria</taxon>
        <taxon>Pseudomonadati</taxon>
        <taxon>Pseudomonadota</taxon>
        <taxon>Alphaproteobacteria</taxon>
        <taxon>Acetobacterales</taxon>
        <taxon>Roseomonadaceae</taxon>
        <taxon>Siccirubricoccus</taxon>
    </lineage>
</organism>
<keyword evidence="4" id="KW-1185">Reference proteome</keyword>
<dbReference type="CDD" id="cd01948">
    <property type="entry name" value="EAL"/>
    <property type="match status" value="1"/>
</dbReference>
<dbReference type="Pfam" id="PF00563">
    <property type="entry name" value="EAL"/>
    <property type="match status" value="1"/>
</dbReference>
<feature type="non-terminal residue" evidence="3">
    <location>
        <position position="1"/>
    </location>
</feature>
<dbReference type="RefSeq" id="WP_252951228.1">
    <property type="nucleotide sequence ID" value="NZ_JAFIRR010000002.1"/>
</dbReference>
<dbReference type="CDD" id="cd01949">
    <property type="entry name" value="GGDEF"/>
    <property type="match status" value="1"/>
</dbReference>
<evidence type="ECO:0000259" key="2">
    <source>
        <dbReference type="PROSITE" id="PS50887"/>
    </source>
</evidence>
<dbReference type="PROSITE" id="PS50883">
    <property type="entry name" value="EAL"/>
    <property type="match status" value="1"/>
</dbReference>
<dbReference type="NCBIfam" id="TIGR00254">
    <property type="entry name" value="GGDEF"/>
    <property type="match status" value="1"/>
</dbReference>
<dbReference type="Pfam" id="PF00990">
    <property type="entry name" value="GGDEF"/>
    <property type="match status" value="1"/>
</dbReference>
<comment type="caution">
    <text evidence="3">The sequence shown here is derived from an EMBL/GenBank/DDBJ whole genome shotgun (WGS) entry which is preliminary data.</text>
</comment>
<accession>A0ABT1CYC1</accession>
<dbReference type="PANTHER" id="PTHR44757:SF2">
    <property type="entry name" value="BIOFILM ARCHITECTURE MAINTENANCE PROTEIN MBAA"/>
    <property type="match status" value="1"/>
</dbReference>
<dbReference type="InterPro" id="IPR035919">
    <property type="entry name" value="EAL_sf"/>
</dbReference>
<dbReference type="SMART" id="SM00267">
    <property type="entry name" value="GGDEF"/>
    <property type="match status" value="1"/>
</dbReference>
<dbReference type="SUPFAM" id="SSF141868">
    <property type="entry name" value="EAL domain-like"/>
    <property type="match status" value="1"/>
</dbReference>